<dbReference type="InterPro" id="IPR013083">
    <property type="entry name" value="Znf_RING/FYVE/PHD"/>
</dbReference>
<dbReference type="Pfam" id="PF04757">
    <property type="entry name" value="Pex2_Pex12"/>
    <property type="match status" value="1"/>
</dbReference>
<evidence type="ECO:0000256" key="2">
    <source>
        <dbReference type="ARBA" id="ARBA00004906"/>
    </source>
</evidence>
<keyword evidence="8 18" id="KW-0863">Zinc-finger</keyword>
<name>A0A8H7R064_9FUNG</name>
<feature type="transmembrane region" description="Helical" evidence="20">
    <location>
        <begin position="292"/>
        <end position="310"/>
    </location>
</feature>
<keyword evidence="14" id="KW-0576">Peroxisome</keyword>
<dbReference type="GO" id="GO:0061630">
    <property type="term" value="F:ubiquitin protein ligase activity"/>
    <property type="evidence" value="ECO:0007669"/>
    <property type="project" value="UniProtKB-EC"/>
</dbReference>
<keyword evidence="9" id="KW-0833">Ubl conjugation pathway</keyword>
<dbReference type="Gene3D" id="3.30.40.10">
    <property type="entry name" value="Zinc/RING finger domain, C3HC4 (zinc finger)"/>
    <property type="match status" value="1"/>
</dbReference>
<dbReference type="InterPro" id="IPR017907">
    <property type="entry name" value="Znf_RING_CS"/>
</dbReference>
<dbReference type="PROSITE" id="PS00518">
    <property type="entry name" value="ZF_RING_1"/>
    <property type="match status" value="1"/>
</dbReference>
<comment type="catalytic activity">
    <reaction evidence="16">
        <text>[E2 ubiquitin-conjugating enzyme]-S-ubiquitinyl-L-cysteine + [acceptor protein]-L-cysteine = [E2 ubiquitin-conjugating enzyme]-L-cysteine + [acceptor protein]-S-ubiquitinyl-L-cysteine.</text>
        <dbReference type="EC" id="2.3.2.36"/>
    </reaction>
</comment>
<dbReference type="SMART" id="SM00184">
    <property type="entry name" value="RING"/>
    <property type="match status" value="1"/>
</dbReference>
<evidence type="ECO:0000256" key="19">
    <source>
        <dbReference type="SAM" id="MobiDB-lite"/>
    </source>
</evidence>
<evidence type="ECO:0000256" key="5">
    <source>
        <dbReference type="ARBA" id="ARBA00022679"/>
    </source>
</evidence>
<dbReference type="GO" id="GO:0008270">
    <property type="term" value="F:zinc ion binding"/>
    <property type="evidence" value="ECO:0007669"/>
    <property type="project" value="UniProtKB-KW"/>
</dbReference>
<evidence type="ECO:0000256" key="15">
    <source>
        <dbReference type="ARBA" id="ARBA00032511"/>
    </source>
</evidence>
<protein>
    <recommendedName>
        <fullName evidence="17">RING-type E3 ubiquitin transferase (cysteine targeting)</fullName>
        <ecNumber evidence="17">2.3.2.36</ecNumber>
    </recommendedName>
    <alternativeName>
        <fullName evidence="15">Peroxin-2</fullName>
    </alternativeName>
</protein>
<comment type="similarity">
    <text evidence="3">Belongs to the pex2/pex10/pex12 family.</text>
</comment>
<comment type="subcellular location">
    <subcellularLocation>
        <location evidence="1">Peroxisome membrane</location>
        <topology evidence="1">Multi-pass membrane protein</topology>
    </subcellularLocation>
</comment>
<evidence type="ECO:0000256" key="10">
    <source>
        <dbReference type="ARBA" id="ARBA00022833"/>
    </source>
</evidence>
<reference evidence="22" key="1">
    <citation type="submission" date="2020-12" db="EMBL/GenBank/DDBJ databases">
        <title>Metabolic potential, ecology and presence of endohyphal bacteria is reflected in genomic diversity of Mucoromycotina.</title>
        <authorList>
            <person name="Muszewska A."/>
            <person name="Okrasinska A."/>
            <person name="Steczkiewicz K."/>
            <person name="Drgas O."/>
            <person name="Orlowska M."/>
            <person name="Perlinska-Lenart U."/>
            <person name="Aleksandrzak-Piekarczyk T."/>
            <person name="Szatraj K."/>
            <person name="Zielenkiewicz U."/>
            <person name="Pilsyk S."/>
            <person name="Malc E."/>
            <person name="Mieczkowski P."/>
            <person name="Kruszewska J.S."/>
            <person name="Biernat P."/>
            <person name="Pawlowska J."/>
        </authorList>
    </citation>
    <scope>NUCLEOTIDE SEQUENCE</scope>
    <source>
        <strain evidence="22">WA0000017839</strain>
    </source>
</reference>
<evidence type="ECO:0000256" key="1">
    <source>
        <dbReference type="ARBA" id="ARBA00004585"/>
    </source>
</evidence>
<keyword evidence="12 20" id="KW-1133">Transmembrane helix</keyword>
<evidence type="ECO:0000256" key="14">
    <source>
        <dbReference type="ARBA" id="ARBA00023140"/>
    </source>
</evidence>
<comment type="caution">
    <text evidence="22">The sequence shown here is derived from an EMBL/GenBank/DDBJ whole genome shotgun (WGS) entry which is preliminary data.</text>
</comment>
<evidence type="ECO:0000256" key="8">
    <source>
        <dbReference type="ARBA" id="ARBA00022771"/>
    </source>
</evidence>
<accession>A0A8H7R064</accession>
<dbReference type="InterPro" id="IPR025654">
    <property type="entry name" value="PEX2/10"/>
</dbReference>
<keyword evidence="4" id="KW-0813">Transport</keyword>
<dbReference type="AlphaFoldDB" id="A0A8H7R064"/>
<keyword evidence="11" id="KW-0653">Protein transport</keyword>
<proteinExistence type="inferred from homology"/>
<keyword evidence="6 20" id="KW-0812">Transmembrane</keyword>
<dbReference type="PANTHER" id="PTHR48178:SF1">
    <property type="entry name" value="PEROXISOME BIOGENESIS FACTOR 2"/>
    <property type="match status" value="1"/>
</dbReference>
<evidence type="ECO:0000256" key="11">
    <source>
        <dbReference type="ARBA" id="ARBA00022927"/>
    </source>
</evidence>
<keyword evidence="23" id="KW-1185">Reference proteome</keyword>
<dbReference type="EC" id="2.3.2.36" evidence="17"/>
<keyword evidence="13 20" id="KW-0472">Membrane</keyword>
<evidence type="ECO:0000256" key="9">
    <source>
        <dbReference type="ARBA" id="ARBA00022786"/>
    </source>
</evidence>
<keyword evidence="5" id="KW-0808">Transferase</keyword>
<dbReference type="OrthoDB" id="1701437at2759"/>
<dbReference type="GO" id="GO:0016562">
    <property type="term" value="P:protein import into peroxisome matrix, receptor recycling"/>
    <property type="evidence" value="ECO:0007669"/>
    <property type="project" value="UniProtKB-ARBA"/>
</dbReference>
<dbReference type="PANTHER" id="PTHR48178">
    <property type="entry name" value="PEROXISOME BIOGENESIS FACTOR 2"/>
    <property type="match status" value="1"/>
</dbReference>
<dbReference type="Proteomes" id="UP000603453">
    <property type="component" value="Unassembled WGS sequence"/>
</dbReference>
<sequence length="427" mass="49376">MANVDIITEAEPKSGARSSLKRPHSPRPEDDFVRAVKQNVNANTPIEAATSRFKPKLEMLRLPSQPIPTEWNSNWKDIQPALRKVRRSMASLRTSSLKVMRVSQLDSDILDMELADILKEQLWAALSLFKPTIKENFEPELLGLLNLTLFKLSIYDSSATYGSQLQNLKYRNEWKHGGAFESIAKDAPLTQGQKIAYGLFTVGGQYAWTRANRYITMRGWGEMDDSSTKYKIYQLLQTGEKYWKAFSLLNFLIFLWNGRYRTLIDRILAMRLVYSKKSMNRQVSFEFLNRQMVWHAFTEFLLFLVPLINVEKLKMKIMRMLLPKSYLVSSKGYDKLPDNQCAICHDSASNQSGPIGQIQKFSVHNAYETNCGHQYCYYCIQSKLSVFGDEWPCLRCGEKVTTIHKHIEKIEDKPVSEESYVELEKEE</sequence>
<dbReference type="PROSITE" id="PS50089">
    <property type="entry name" value="ZF_RING_2"/>
    <property type="match status" value="1"/>
</dbReference>
<dbReference type="GO" id="GO:0005778">
    <property type="term" value="C:peroxisomal membrane"/>
    <property type="evidence" value="ECO:0007669"/>
    <property type="project" value="UniProtKB-SubCell"/>
</dbReference>
<evidence type="ECO:0000256" key="18">
    <source>
        <dbReference type="PROSITE-ProRule" id="PRU00175"/>
    </source>
</evidence>
<dbReference type="InterPro" id="IPR001841">
    <property type="entry name" value="Znf_RING"/>
</dbReference>
<evidence type="ECO:0000313" key="22">
    <source>
        <dbReference type="EMBL" id="KAG2201843.1"/>
    </source>
</evidence>
<evidence type="ECO:0000256" key="7">
    <source>
        <dbReference type="ARBA" id="ARBA00022723"/>
    </source>
</evidence>
<dbReference type="EMBL" id="JAEPRD010000067">
    <property type="protein sequence ID" value="KAG2201843.1"/>
    <property type="molecule type" value="Genomic_DNA"/>
</dbReference>
<dbReference type="InterPro" id="IPR006845">
    <property type="entry name" value="Pex_N"/>
</dbReference>
<feature type="domain" description="RING-type" evidence="21">
    <location>
        <begin position="341"/>
        <end position="396"/>
    </location>
</feature>
<evidence type="ECO:0000256" key="13">
    <source>
        <dbReference type="ARBA" id="ARBA00023136"/>
    </source>
</evidence>
<evidence type="ECO:0000256" key="16">
    <source>
        <dbReference type="ARBA" id="ARBA00034438"/>
    </source>
</evidence>
<evidence type="ECO:0000256" key="20">
    <source>
        <dbReference type="SAM" id="Phobius"/>
    </source>
</evidence>
<evidence type="ECO:0000256" key="6">
    <source>
        <dbReference type="ARBA" id="ARBA00022692"/>
    </source>
</evidence>
<keyword evidence="10" id="KW-0862">Zinc</keyword>
<organism evidence="22 23">
    <name type="scientific">Mucor saturninus</name>
    <dbReference type="NCBI Taxonomy" id="64648"/>
    <lineage>
        <taxon>Eukaryota</taxon>
        <taxon>Fungi</taxon>
        <taxon>Fungi incertae sedis</taxon>
        <taxon>Mucoromycota</taxon>
        <taxon>Mucoromycotina</taxon>
        <taxon>Mucoromycetes</taxon>
        <taxon>Mucorales</taxon>
        <taxon>Mucorineae</taxon>
        <taxon>Mucoraceae</taxon>
        <taxon>Mucor</taxon>
    </lineage>
</organism>
<evidence type="ECO:0000256" key="4">
    <source>
        <dbReference type="ARBA" id="ARBA00022448"/>
    </source>
</evidence>
<keyword evidence="7" id="KW-0479">Metal-binding</keyword>
<gene>
    <name evidence="22" type="ORF">INT47_004400</name>
</gene>
<dbReference type="GO" id="GO:0016567">
    <property type="term" value="P:protein ubiquitination"/>
    <property type="evidence" value="ECO:0007669"/>
    <property type="project" value="UniProtKB-ARBA"/>
</dbReference>
<evidence type="ECO:0000256" key="3">
    <source>
        <dbReference type="ARBA" id="ARBA00008704"/>
    </source>
</evidence>
<evidence type="ECO:0000256" key="17">
    <source>
        <dbReference type="ARBA" id="ARBA00034523"/>
    </source>
</evidence>
<dbReference type="SUPFAM" id="SSF57850">
    <property type="entry name" value="RING/U-box"/>
    <property type="match status" value="1"/>
</dbReference>
<evidence type="ECO:0000313" key="23">
    <source>
        <dbReference type="Proteomes" id="UP000603453"/>
    </source>
</evidence>
<feature type="region of interest" description="Disordered" evidence="19">
    <location>
        <begin position="1"/>
        <end position="29"/>
    </location>
</feature>
<evidence type="ECO:0000256" key="12">
    <source>
        <dbReference type="ARBA" id="ARBA00022989"/>
    </source>
</evidence>
<comment type="pathway">
    <text evidence="2">Protein modification; protein ubiquitination.</text>
</comment>
<evidence type="ECO:0000259" key="21">
    <source>
        <dbReference type="PROSITE" id="PS50089"/>
    </source>
</evidence>